<reference evidence="8" key="1">
    <citation type="journal article" date="2009" name="Planta">
        <title>A MYB transcription factor regulates anthocyanin biosynthesis in mangosteen (Garcinia mangostana L.) fruit during ripening.</title>
        <authorList>
            <person name="Palapol Y."/>
            <person name="Ketsa S."/>
            <person name="Lin-Wang K."/>
            <person name="Ferguson I.B."/>
            <person name="Allan A.C."/>
        </authorList>
    </citation>
    <scope>NUCLEOTIDE SEQUENCE</scope>
    <source>
        <tissue evidence="8">Fruit pericarp</tissue>
    </source>
</reference>
<comment type="pathway">
    <text evidence="1">Pigment biosynthesis; anthocyanin biosynthesis.</text>
</comment>
<dbReference type="InterPro" id="IPR035595">
    <property type="entry name" value="UDP_glycos_trans_CS"/>
</dbReference>
<evidence type="ECO:0000256" key="1">
    <source>
        <dbReference type="ARBA" id="ARBA00004935"/>
    </source>
</evidence>
<comment type="catalytic activity">
    <reaction evidence="5">
        <text>an anthocyanidin + UDP-alpha-D-glucose + H(+) = an anthocyanidin 3-O-beta-D-glucoside + UDP</text>
        <dbReference type="Rhea" id="RHEA:20093"/>
        <dbReference type="ChEBI" id="CHEBI:15378"/>
        <dbReference type="ChEBI" id="CHEBI:16307"/>
        <dbReference type="ChEBI" id="CHEBI:58223"/>
        <dbReference type="ChEBI" id="CHEBI:58885"/>
        <dbReference type="ChEBI" id="CHEBI:143576"/>
        <dbReference type="EC" id="2.4.1.115"/>
    </reaction>
</comment>
<evidence type="ECO:0000256" key="5">
    <source>
        <dbReference type="ARBA" id="ARBA00047606"/>
    </source>
</evidence>
<dbReference type="SUPFAM" id="SSF53756">
    <property type="entry name" value="UDP-Glycosyltransferase/glycogen phosphorylase"/>
    <property type="match status" value="1"/>
</dbReference>
<dbReference type="PROSITE" id="PS00375">
    <property type="entry name" value="UDPGT"/>
    <property type="match status" value="1"/>
</dbReference>
<dbReference type="CDD" id="cd03784">
    <property type="entry name" value="GT1_Gtf-like"/>
    <property type="match status" value="1"/>
</dbReference>
<dbReference type="GO" id="GO:0080044">
    <property type="term" value="F:quercetin 7-O-glucosyltransferase activity"/>
    <property type="evidence" value="ECO:0007669"/>
    <property type="project" value="TreeGrafter"/>
</dbReference>
<dbReference type="Pfam" id="PF00201">
    <property type="entry name" value="UDPGT"/>
    <property type="match status" value="1"/>
</dbReference>
<dbReference type="GO" id="GO:0009718">
    <property type="term" value="P:anthocyanin-containing compound biosynthetic process"/>
    <property type="evidence" value="ECO:0007669"/>
    <property type="project" value="UniProtKB-UniPathway"/>
</dbReference>
<dbReference type="PANTHER" id="PTHR11926">
    <property type="entry name" value="GLUCOSYL/GLUCURONOSYL TRANSFERASES"/>
    <property type="match status" value="1"/>
</dbReference>
<dbReference type="EMBL" id="FJ197134">
    <property type="protein sequence ID" value="ACM62748.1"/>
    <property type="molecule type" value="mRNA"/>
</dbReference>
<dbReference type="GO" id="GO:0080043">
    <property type="term" value="F:quercetin 3-O-glucosyltransferase activity"/>
    <property type="evidence" value="ECO:0007669"/>
    <property type="project" value="TreeGrafter"/>
</dbReference>
<keyword evidence="3 6" id="KW-0328">Glycosyltransferase</keyword>
<sequence length="457" mass="50136">MTKPTTDDHPHVAVLAFPFGTHAAPLLSITHHLAALSPSTHFSFFGTPSSNSFILSSNTNLPPNVKPYDVWDGTPDGYAYTGDVQEEMGLFISAAHESFRKGVDRAVEESGRRVSCLMSDAFFWFGKEMAEEIGGGVMWVPFWTAGPHALSSHLYTDFIRESFAGDVTQREDELLSSIPGMSRVRVCDLPEGVVFGRLDSLFSQMLHKMGQALPKADAVFINSFEELDPTFTNDLKSKLKCCLNIGPFNLISPPAQVPDTYGCIPWLDKQQLASVAYVSFGSATIPLPHELVALAEALEDRKVPFIWSLKDNAKVHLPDGFLETTKFQGIVIPWAPQAKVLGHKAVGVFITHCGWNSLLETIVGGVPVICRPFYGDQRLNARMIGDVWKIGVIVNGGVLAKEAMIDCFDKILLQEDGKQMRGRIKSLKDLALAATAYKGSSSDNMRELSRLVSSPCK</sequence>
<dbReference type="InterPro" id="IPR002213">
    <property type="entry name" value="UDP_glucos_trans"/>
</dbReference>
<gene>
    <name evidence="8" type="primary">UFGT</name>
</gene>
<evidence type="ECO:0000256" key="6">
    <source>
        <dbReference type="RuleBase" id="RU003718"/>
    </source>
</evidence>
<evidence type="ECO:0000256" key="7">
    <source>
        <dbReference type="RuleBase" id="RU362057"/>
    </source>
</evidence>
<evidence type="ECO:0000313" key="8">
    <source>
        <dbReference type="EMBL" id="ACM62748.1"/>
    </source>
</evidence>
<dbReference type="GO" id="GO:0047213">
    <property type="term" value="F:anthocyanidin 3-O-glucosyltransferase activity"/>
    <property type="evidence" value="ECO:0007669"/>
    <property type="project" value="UniProtKB-EC"/>
</dbReference>
<organism evidence="8">
    <name type="scientific">Garcinia mangostana</name>
    <name type="common">Mangosteen</name>
    <dbReference type="NCBI Taxonomy" id="58228"/>
    <lineage>
        <taxon>Eukaryota</taxon>
        <taxon>Viridiplantae</taxon>
        <taxon>Streptophyta</taxon>
        <taxon>Embryophyta</taxon>
        <taxon>Tracheophyta</taxon>
        <taxon>Spermatophyta</taxon>
        <taxon>Magnoliopsida</taxon>
        <taxon>eudicotyledons</taxon>
        <taxon>Gunneridae</taxon>
        <taxon>Pentapetalae</taxon>
        <taxon>rosids</taxon>
        <taxon>fabids</taxon>
        <taxon>Malpighiales</taxon>
        <taxon>Clusiaceae</taxon>
        <taxon>Garcinieae</taxon>
        <taxon>Garcinia</taxon>
    </lineage>
</organism>
<dbReference type="CAZy" id="GT1">
    <property type="family name" value="Glycosyltransferase Family 1"/>
</dbReference>
<dbReference type="AlphaFoldDB" id="B9UZ54"/>
<keyword evidence="4 6" id="KW-0808">Transferase</keyword>
<evidence type="ECO:0000256" key="3">
    <source>
        <dbReference type="ARBA" id="ARBA00022676"/>
    </source>
</evidence>
<evidence type="ECO:0000256" key="2">
    <source>
        <dbReference type="ARBA" id="ARBA00009995"/>
    </source>
</evidence>
<name>B9UZ54_GARMA</name>
<dbReference type="EC" id="2.4.1.-" evidence="7"/>
<dbReference type="PANTHER" id="PTHR11926:SF1560">
    <property type="entry name" value="UDP-GLYCOSYLTRANSFERASE 74E1-RELATED"/>
    <property type="match status" value="1"/>
</dbReference>
<dbReference type="FunFam" id="3.40.50.2000:FF:000129">
    <property type="entry name" value="Glycosyltransferase"/>
    <property type="match status" value="1"/>
</dbReference>
<dbReference type="Gene3D" id="3.40.50.2000">
    <property type="entry name" value="Glycogen Phosphorylase B"/>
    <property type="match status" value="2"/>
</dbReference>
<comment type="similarity">
    <text evidence="2 6">Belongs to the UDP-glycosyltransferase family.</text>
</comment>
<dbReference type="FunFam" id="3.40.50.2000:FF:000091">
    <property type="entry name" value="Glycosyltransferase"/>
    <property type="match status" value="1"/>
</dbReference>
<protein>
    <recommendedName>
        <fullName evidence="7">Glycosyltransferase</fullName>
        <ecNumber evidence="7">2.4.1.-</ecNumber>
    </recommendedName>
</protein>
<accession>B9UZ54</accession>
<evidence type="ECO:0000256" key="4">
    <source>
        <dbReference type="ARBA" id="ARBA00022679"/>
    </source>
</evidence>
<dbReference type="UniPathway" id="UPA00009"/>
<proteinExistence type="evidence at transcript level"/>